<keyword evidence="1" id="KW-1133">Transmembrane helix</keyword>
<feature type="transmembrane region" description="Helical" evidence="1">
    <location>
        <begin position="164"/>
        <end position="185"/>
    </location>
</feature>
<feature type="transmembrane region" description="Helical" evidence="1">
    <location>
        <begin position="191"/>
        <end position="212"/>
    </location>
</feature>
<evidence type="ECO:0000313" key="3">
    <source>
        <dbReference type="Proteomes" id="UP000538147"/>
    </source>
</evidence>
<keyword evidence="3" id="KW-1185">Reference proteome</keyword>
<feature type="transmembrane region" description="Helical" evidence="1">
    <location>
        <begin position="104"/>
        <end position="127"/>
    </location>
</feature>
<feature type="transmembrane region" description="Helical" evidence="1">
    <location>
        <begin position="68"/>
        <end position="92"/>
    </location>
</feature>
<dbReference type="Pfam" id="PF04087">
    <property type="entry name" value="DUF389"/>
    <property type="match status" value="1"/>
</dbReference>
<evidence type="ECO:0000313" key="2">
    <source>
        <dbReference type="EMBL" id="MBB6226354.1"/>
    </source>
</evidence>
<dbReference type="PANTHER" id="PTHR20992">
    <property type="entry name" value="AT15442P-RELATED"/>
    <property type="match status" value="1"/>
</dbReference>
<protein>
    <submittedName>
        <fullName evidence="2">Putative hydrophobic protein (TIGR00271 family)</fullName>
    </submittedName>
</protein>
<dbReference type="RefSeq" id="WP_207792190.1">
    <property type="nucleotide sequence ID" value="NZ_BMOX01000095.1"/>
</dbReference>
<organism evidence="2 3">
    <name type="scientific">Polymorphobacter multimanifer</name>
    <dbReference type="NCBI Taxonomy" id="1070431"/>
    <lineage>
        <taxon>Bacteria</taxon>
        <taxon>Pseudomonadati</taxon>
        <taxon>Pseudomonadota</taxon>
        <taxon>Alphaproteobacteria</taxon>
        <taxon>Sphingomonadales</taxon>
        <taxon>Sphingosinicellaceae</taxon>
        <taxon>Polymorphobacter</taxon>
    </lineage>
</organism>
<comment type="caution">
    <text evidence="2">The sequence shown here is derived from an EMBL/GenBank/DDBJ whole genome shotgun (WGS) entry which is preliminary data.</text>
</comment>
<feature type="transmembrane region" description="Helical" evidence="1">
    <location>
        <begin position="139"/>
        <end position="157"/>
    </location>
</feature>
<dbReference type="EMBL" id="JACIIV010000003">
    <property type="protein sequence ID" value="MBB6226354.1"/>
    <property type="molecule type" value="Genomic_DNA"/>
</dbReference>
<sequence length="519" mass="54515">MTKQDVVRPPLVARLQRWWRRDVVGDIAHAEIASRIDADADWSLRYAFMVLMSAGIAILGLLQSSPAVVIGAMLISPLMGPIIGLGFALAVFDWREVRTSLTALALGSLLGVGIAAIIVLASPLQGVTPEILARTRPNLFDLLVAIFSALAGTYATIRGQGATVVGVAIATALMPPLAVVGYGLATLNVAIFAGALALFFTNFIAIALSAALMARLYGFAQDLTPRQTNGQTLLISGVFLVMAVPLAFSLRQIAEESIVTRQLRSAIVDALPEGSRISQLDINHGAEPVSASAVVITPRFTPAAEARIAAAWTGIAHRDSSFALTQLVANQDLPRLEQERAALAESGRAAASNATATGLVEAVSLATGTPEADILIYPALRRLVANARPGTPLETLYRTERQLAERHPDWTIRLVPPPTTRLVVRFAAGSAEPQGLAPVQWALGRWNITRATATGRVAIADDGPAALAEARANAVGAVLAAGGINVAVRTDLPGPIQRAAEREAGPDGFRTVTVELGEP</sequence>
<dbReference type="Proteomes" id="UP000538147">
    <property type="component" value="Unassembled WGS sequence"/>
</dbReference>
<dbReference type="AlphaFoldDB" id="A0A841L1B5"/>
<accession>A0A841L1B5</accession>
<name>A0A841L1B5_9SPHN</name>
<keyword evidence="1" id="KW-0472">Membrane</keyword>
<feature type="transmembrane region" description="Helical" evidence="1">
    <location>
        <begin position="44"/>
        <end position="62"/>
    </location>
</feature>
<feature type="transmembrane region" description="Helical" evidence="1">
    <location>
        <begin position="233"/>
        <end position="254"/>
    </location>
</feature>
<gene>
    <name evidence="2" type="ORF">FHS79_000508</name>
</gene>
<dbReference type="InterPro" id="IPR005240">
    <property type="entry name" value="DUF389"/>
</dbReference>
<dbReference type="PANTHER" id="PTHR20992:SF9">
    <property type="entry name" value="AT15442P-RELATED"/>
    <property type="match status" value="1"/>
</dbReference>
<evidence type="ECO:0000256" key="1">
    <source>
        <dbReference type="SAM" id="Phobius"/>
    </source>
</evidence>
<keyword evidence="1" id="KW-0812">Transmembrane</keyword>
<proteinExistence type="predicted"/>
<reference evidence="2 3" key="1">
    <citation type="submission" date="2020-08" db="EMBL/GenBank/DDBJ databases">
        <title>Genomic Encyclopedia of Type Strains, Phase IV (KMG-IV): sequencing the most valuable type-strain genomes for metagenomic binning, comparative biology and taxonomic classification.</title>
        <authorList>
            <person name="Goeker M."/>
        </authorList>
    </citation>
    <scope>NUCLEOTIDE SEQUENCE [LARGE SCALE GENOMIC DNA]</scope>
    <source>
        <strain evidence="2 3">DSM 102189</strain>
    </source>
</reference>